<comment type="function">
    <text evidence="6">Gustatory receptor which mediates acceptance or avoidance behavior, depending on its substrates.</text>
</comment>
<reference evidence="7" key="1">
    <citation type="journal article" date="2021" name="Mol. Ecol. Resour.">
        <title>Phylogenomic analyses of the genus Drosophila reveals genomic signals of climate adaptation.</title>
        <authorList>
            <person name="Li F."/>
            <person name="Rane R.V."/>
            <person name="Luria V."/>
            <person name="Xiong Z."/>
            <person name="Chen J."/>
            <person name="Li Z."/>
            <person name="Catullo R.A."/>
            <person name="Griffin P.C."/>
            <person name="Schiffer M."/>
            <person name="Pearce S."/>
            <person name="Lee S.F."/>
            <person name="McElroy K."/>
            <person name="Stocker A."/>
            <person name="Shirriffs J."/>
            <person name="Cockerell F."/>
            <person name="Coppin C."/>
            <person name="Sgro C.M."/>
            <person name="Karger A."/>
            <person name="Cain J.W."/>
            <person name="Weber J.A."/>
            <person name="Santpere G."/>
            <person name="Kirschner M.W."/>
            <person name="Hoffmann A.A."/>
            <person name="Oakeshott J.G."/>
            <person name="Zhang G."/>
        </authorList>
    </citation>
    <scope>NUCLEOTIDE SEQUENCE</scope>
    <source>
        <strain evidence="7">BGI-SZ-2011g</strain>
    </source>
</reference>
<keyword evidence="6" id="KW-0675">Receptor</keyword>
<evidence type="ECO:0000256" key="3">
    <source>
        <dbReference type="ARBA" id="ARBA00022692"/>
    </source>
</evidence>
<keyword evidence="8" id="KW-1185">Reference proteome</keyword>
<dbReference type="InterPro" id="IPR013604">
    <property type="entry name" value="7TM_chemorcpt"/>
</dbReference>
<dbReference type="GO" id="GO:0005886">
    <property type="term" value="C:plasma membrane"/>
    <property type="evidence" value="ECO:0007669"/>
    <property type="project" value="UniProtKB-SubCell"/>
</dbReference>
<dbReference type="AlphaFoldDB" id="A0AAD4KBX4"/>
<evidence type="ECO:0000256" key="4">
    <source>
        <dbReference type="ARBA" id="ARBA00022989"/>
    </source>
</evidence>
<keyword evidence="6" id="KW-0807">Transducer</keyword>
<evidence type="ECO:0000256" key="6">
    <source>
        <dbReference type="RuleBase" id="RU363108"/>
    </source>
</evidence>
<evidence type="ECO:0000313" key="7">
    <source>
        <dbReference type="EMBL" id="KAH8388257.1"/>
    </source>
</evidence>
<feature type="transmembrane region" description="Helical" evidence="6">
    <location>
        <begin position="136"/>
        <end position="162"/>
    </location>
</feature>
<feature type="transmembrane region" description="Helical" evidence="6">
    <location>
        <begin position="349"/>
        <end position="367"/>
    </location>
</feature>
<evidence type="ECO:0000256" key="5">
    <source>
        <dbReference type="ARBA" id="ARBA00023136"/>
    </source>
</evidence>
<feature type="transmembrane region" description="Helical" evidence="6">
    <location>
        <begin position="22"/>
        <end position="52"/>
    </location>
</feature>
<keyword evidence="4 6" id="KW-1133">Transmembrane helix</keyword>
<proteinExistence type="inferred from homology"/>
<evidence type="ECO:0000256" key="1">
    <source>
        <dbReference type="ARBA" id="ARBA00004651"/>
    </source>
</evidence>
<organism evidence="7 8">
    <name type="scientific">Drosophila rubida</name>
    <dbReference type="NCBI Taxonomy" id="30044"/>
    <lineage>
        <taxon>Eukaryota</taxon>
        <taxon>Metazoa</taxon>
        <taxon>Ecdysozoa</taxon>
        <taxon>Arthropoda</taxon>
        <taxon>Hexapoda</taxon>
        <taxon>Insecta</taxon>
        <taxon>Pterygota</taxon>
        <taxon>Neoptera</taxon>
        <taxon>Endopterygota</taxon>
        <taxon>Diptera</taxon>
        <taxon>Brachycera</taxon>
        <taxon>Muscomorpha</taxon>
        <taxon>Ephydroidea</taxon>
        <taxon>Drosophilidae</taxon>
        <taxon>Drosophila</taxon>
    </lineage>
</organism>
<feature type="transmembrane region" description="Helical" evidence="6">
    <location>
        <begin position="168"/>
        <end position="188"/>
    </location>
</feature>
<sequence>MWHLPIELHNVSLRLMRRLMHLLLLLPLSPLWQLKLLYLLTLSAFLAFVYQWRMSFKYAVVYDIRVDNFSRVIDVLNFMALLVCHIVVAVELMWCNRSAQIEQQLERIKYMLRVQFGHRVDLQRIRRYCLRIYGSLLLRSLALLLMTIYCNLVTNVSLLLYYNFYSEVVLLIRFTEFTLYSVLIMAFYQELAEISTELVQQLESDNYDLIRCLQRLSTLQQVHSILWNTIRVIEDYFELSLFIVILKYFLDIFVLPYWVFVNVQSHTHVAVSHYCIVEEVVKFLELLVPFLIWNRCELLQRQFRSTLHGLNGNRGDGQLNCHLWRLSAQLGQESCQFSAGGFLVINNDMLGKFIFGVASYIVICIQFRMSMLEKSLAAASNETVSA</sequence>
<gene>
    <name evidence="7" type="ORF">KR093_002293</name>
</gene>
<protein>
    <recommendedName>
        <fullName evidence="6">Gustatory receptor</fullName>
    </recommendedName>
</protein>
<comment type="similarity">
    <text evidence="6">Belongs to the insect chemoreceptor superfamily. Gustatory receptor (GR) family.</text>
</comment>
<dbReference type="GO" id="GO:0007165">
    <property type="term" value="P:signal transduction"/>
    <property type="evidence" value="ECO:0007669"/>
    <property type="project" value="UniProtKB-KW"/>
</dbReference>
<evidence type="ECO:0000256" key="2">
    <source>
        <dbReference type="ARBA" id="ARBA00022475"/>
    </source>
</evidence>
<comment type="caution">
    <text evidence="6">Lacks conserved residue(s) required for the propagation of feature annotation.</text>
</comment>
<dbReference type="Proteomes" id="UP001200034">
    <property type="component" value="Unassembled WGS sequence"/>
</dbReference>
<keyword evidence="2 6" id="KW-1003">Cell membrane</keyword>
<dbReference type="GO" id="GO:0050909">
    <property type="term" value="P:sensory perception of taste"/>
    <property type="evidence" value="ECO:0007669"/>
    <property type="project" value="InterPro"/>
</dbReference>
<accession>A0AAD4KBX4</accession>
<comment type="subcellular location">
    <subcellularLocation>
        <location evidence="1 6">Cell membrane</location>
        <topology evidence="1 6">Multi-pass membrane protein</topology>
    </subcellularLocation>
</comment>
<evidence type="ECO:0000313" key="8">
    <source>
        <dbReference type="Proteomes" id="UP001200034"/>
    </source>
</evidence>
<dbReference type="EMBL" id="JAJJHW010000014">
    <property type="protein sequence ID" value="KAH8388257.1"/>
    <property type="molecule type" value="Genomic_DNA"/>
</dbReference>
<feature type="transmembrane region" description="Helical" evidence="6">
    <location>
        <begin position="239"/>
        <end position="260"/>
    </location>
</feature>
<feature type="transmembrane region" description="Helical" evidence="6">
    <location>
        <begin position="72"/>
        <end position="94"/>
    </location>
</feature>
<keyword evidence="5 6" id="KW-0472">Membrane</keyword>
<comment type="caution">
    <text evidence="7">The sequence shown here is derived from an EMBL/GenBank/DDBJ whole genome shotgun (WGS) entry which is preliminary data.</text>
</comment>
<keyword evidence="3 6" id="KW-0812">Transmembrane</keyword>
<name>A0AAD4KBX4_9MUSC</name>
<dbReference type="Pfam" id="PF08395">
    <property type="entry name" value="7tm_7"/>
    <property type="match status" value="1"/>
</dbReference>